<dbReference type="NCBIfam" id="TIGR03083">
    <property type="entry name" value="maleylpyruvate isomerase family mycothiol-dependent enzyme"/>
    <property type="match status" value="1"/>
</dbReference>
<evidence type="ECO:0000313" key="2">
    <source>
        <dbReference type="EMBL" id="SDS37703.1"/>
    </source>
</evidence>
<dbReference type="InterPro" id="IPR034660">
    <property type="entry name" value="DinB/YfiT-like"/>
</dbReference>
<dbReference type="NCBIfam" id="TIGR03086">
    <property type="entry name" value="TIGR03086 family metal-binding protein"/>
    <property type="match status" value="1"/>
</dbReference>
<dbReference type="InterPro" id="IPR017520">
    <property type="entry name" value="CHP03086"/>
</dbReference>
<dbReference type="Proteomes" id="UP000199103">
    <property type="component" value="Chromosome I"/>
</dbReference>
<dbReference type="RefSeq" id="WP_091522981.1">
    <property type="nucleotide sequence ID" value="NZ_LT629772.1"/>
</dbReference>
<dbReference type="STRING" id="630515.SAMN04489812_1726"/>
<name>A0A1H1RPV5_9ACTN</name>
<dbReference type="OrthoDB" id="5185819at2"/>
<accession>A0A1H1RPV5</accession>
<dbReference type="Pfam" id="PF11716">
    <property type="entry name" value="MDMPI_N"/>
    <property type="match status" value="1"/>
</dbReference>
<keyword evidence="3" id="KW-1185">Reference proteome</keyword>
<proteinExistence type="predicted"/>
<evidence type="ECO:0000313" key="3">
    <source>
        <dbReference type="Proteomes" id="UP000199103"/>
    </source>
</evidence>
<dbReference type="SUPFAM" id="SSF109854">
    <property type="entry name" value="DinB/YfiT-like putative metalloenzymes"/>
    <property type="match status" value="1"/>
</dbReference>
<dbReference type="EMBL" id="LT629772">
    <property type="protein sequence ID" value="SDS37703.1"/>
    <property type="molecule type" value="Genomic_DNA"/>
</dbReference>
<gene>
    <name evidence="2" type="ORF">SAMN04489812_1726</name>
</gene>
<reference evidence="2 3" key="1">
    <citation type="submission" date="2016-10" db="EMBL/GenBank/DDBJ databases">
        <authorList>
            <person name="de Groot N.N."/>
        </authorList>
    </citation>
    <scope>NUCLEOTIDE SEQUENCE [LARGE SCALE GENOMIC DNA]</scope>
    <source>
        <strain evidence="2 3">DSM 21800</strain>
    </source>
</reference>
<evidence type="ECO:0000259" key="1">
    <source>
        <dbReference type="Pfam" id="PF11716"/>
    </source>
</evidence>
<dbReference type="GO" id="GO:0046872">
    <property type="term" value="F:metal ion binding"/>
    <property type="evidence" value="ECO:0007669"/>
    <property type="project" value="InterPro"/>
</dbReference>
<sequence>MTTSTAVPDLRPALAAAQEWVAALIDGVGDDQLRLPTPCPDFDVAQLIGHLYTGADRVRVMAEGGDALTVPFIGELPGDGIADGYRSRTAAAQRAWAERADLSAPVRAPWGEVPAAAAIGNYLSEALAHGWDLAVATGQPAEADPALVEPALQAARRGIPAELRGQIPFGPVIEPADDATPTERFVNWMGRDAGFSSAA</sequence>
<organism evidence="2 3">
    <name type="scientific">Microlunatus soli</name>
    <dbReference type="NCBI Taxonomy" id="630515"/>
    <lineage>
        <taxon>Bacteria</taxon>
        <taxon>Bacillati</taxon>
        <taxon>Actinomycetota</taxon>
        <taxon>Actinomycetes</taxon>
        <taxon>Propionibacteriales</taxon>
        <taxon>Propionibacteriaceae</taxon>
        <taxon>Microlunatus</taxon>
    </lineage>
</organism>
<dbReference type="AlphaFoldDB" id="A0A1H1RPV5"/>
<dbReference type="Gene3D" id="1.20.120.450">
    <property type="entry name" value="dinb family like domain"/>
    <property type="match status" value="1"/>
</dbReference>
<dbReference type="InterPro" id="IPR017517">
    <property type="entry name" value="Maleyloyr_isom"/>
</dbReference>
<dbReference type="InterPro" id="IPR024344">
    <property type="entry name" value="MDMPI_metal-binding"/>
</dbReference>
<protein>
    <submittedName>
        <fullName evidence="2">TIGR03086 family protein</fullName>
    </submittedName>
</protein>
<feature type="domain" description="Mycothiol-dependent maleylpyruvate isomerase metal-binding" evidence="1">
    <location>
        <begin position="15"/>
        <end position="134"/>
    </location>
</feature>